<dbReference type="EMBL" id="CAJVPU010016257">
    <property type="protein sequence ID" value="CAG8652010.1"/>
    <property type="molecule type" value="Genomic_DNA"/>
</dbReference>
<evidence type="ECO:0000313" key="2">
    <source>
        <dbReference type="Proteomes" id="UP000789702"/>
    </source>
</evidence>
<dbReference type="Proteomes" id="UP000789702">
    <property type="component" value="Unassembled WGS sequence"/>
</dbReference>
<gene>
    <name evidence="1" type="ORF">DHETER_LOCUS9344</name>
</gene>
<sequence length="244" mass="28470">MEDNGKYSVYVCLDTGDVVNSFPRDSNLTYKGFTDVSFASEVSVRLVSFYNKLKEEREKKDPEYFYINIVQQTKKKLLGKTMVAIYRLDSKLEKSDVTLIDRVEDDGQNTNSLYLSYDLIKRSIVSKEQYKDKNIIIISNNSALSNIFKYKFYKWSTNNFKKGVDVVTDEDYDGISDTEKNEKLTEFSYIDNADLLKDILKYMKINNNTINGLTSFKEVSHIIDKVRQRINSSESKFKNKKNRK</sequence>
<protein>
    <submittedName>
        <fullName evidence="1">6036_t:CDS:1</fullName>
    </submittedName>
</protein>
<comment type="caution">
    <text evidence="1">The sequence shown here is derived from an EMBL/GenBank/DDBJ whole genome shotgun (WGS) entry which is preliminary data.</text>
</comment>
<proteinExistence type="predicted"/>
<evidence type="ECO:0000313" key="1">
    <source>
        <dbReference type="EMBL" id="CAG8652010.1"/>
    </source>
</evidence>
<reference evidence="1" key="1">
    <citation type="submission" date="2021-06" db="EMBL/GenBank/DDBJ databases">
        <authorList>
            <person name="Kallberg Y."/>
            <person name="Tangrot J."/>
            <person name="Rosling A."/>
        </authorList>
    </citation>
    <scope>NUCLEOTIDE SEQUENCE</scope>
    <source>
        <strain evidence="1">IL203A</strain>
    </source>
</reference>
<organism evidence="1 2">
    <name type="scientific">Dentiscutata heterogama</name>
    <dbReference type="NCBI Taxonomy" id="1316150"/>
    <lineage>
        <taxon>Eukaryota</taxon>
        <taxon>Fungi</taxon>
        <taxon>Fungi incertae sedis</taxon>
        <taxon>Mucoromycota</taxon>
        <taxon>Glomeromycotina</taxon>
        <taxon>Glomeromycetes</taxon>
        <taxon>Diversisporales</taxon>
        <taxon>Gigasporaceae</taxon>
        <taxon>Dentiscutata</taxon>
    </lineage>
</organism>
<name>A0ACA9NF26_9GLOM</name>
<accession>A0ACA9NF26</accession>
<keyword evidence="2" id="KW-1185">Reference proteome</keyword>